<evidence type="ECO:0000259" key="6">
    <source>
        <dbReference type="Pfam" id="PF01370"/>
    </source>
</evidence>
<dbReference type="InterPro" id="IPR036291">
    <property type="entry name" value="NAD(P)-bd_dom_sf"/>
</dbReference>
<accession>A0A4R2NZM7</accession>
<comment type="pathway">
    <text evidence="1">Carbohydrate metabolism; galactose metabolism.</text>
</comment>
<reference evidence="7 8" key="1">
    <citation type="submission" date="2019-03" db="EMBL/GenBank/DDBJ databases">
        <title>Genomic Encyclopedia of Type Strains, Phase IV (KMG-IV): sequencing the most valuable type-strain genomes for metagenomic binning, comparative biology and taxonomic classification.</title>
        <authorList>
            <person name="Goeker M."/>
        </authorList>
    </citation>
    <scope>NUCLEOTIDE SEQUENCE [LARGE SCALE GENOMIC DNA]</scope>
    <source>
        <strain evidence="7 8">DSM 2781</strain>
    </source>
</reference>
<gene>
    <name evidence="7" type="ORF">EV656_101121</name>
</gene>
<evidence type="ECO:0000256" key="1">
    <source>
        <dbReference type="ARBA" id="ARBA00004947"/>
    </source>
</evidence>
<keyword evidence="8" id="KW-1185">Reference proteome</keyword>
<dbReference type="RefSeq" id="WP_274610527.1">
    <property type="nucleotide sequence ID" value="NZ_NRRP01000001.1"/>
</dbReference>
<sequence>MAILITGGAGYIGSHVALALLDTGHDVVIADNLSTGLASLVPARATLERADIRDRDRMAQIMRKNGVDTVIHCAGSTVVPDSVRDPLAYYDNNVGGTLGLLHAMQSAGVRRILFSSTAAVYAINGSDPIPESAPLAPASPYGASKLMAERIIQDMAAAGLMDYMILRSISMWPAPIRRAVRASPPRAPRI</sequence>
<feature type="domain" description="NAD-dependent epimerase/dehydratase" evidence="6">
    <location>
        <begin position="3"/>
        <end position="168"/>
    </location>
</feature>
<evidence type="ECO:0000256" key="5">
    <source>
        <dbReference type="ARBA" id="ARBA00033067"/>
    </source>
</evidence>
<evidence type="ECO:0000256" key="3">
    <source>
        <dbReference type="ARBA" id="ARBA00018569"/>
    </source>
</evidence>
<evidence type="ECO:0000256" key="2">
    <source>
        <dbReference type="ARBA" id="ARBA00007637"/>
    </source>
</evidence>
<proteinExistence type="inferred from homology"/>
<evidence type="ECO:0000313" key="7">
    <source>
        <dbReference type="EMBL" id="TCP27218.1"/>
    </source>
</evidence>
<dbReference type="Gene3D" id="3.40.50.720">
    <property type="entry name" value="NAD(P)-binding Rossmann-like Domain"/>
    <property type="match status" value="1"/>
</dbReference>
<evidence type="ECO:0000313" key="8">
    <source>
        <dbReference type="Proteomes" id="UP000295733"/>
    </source>
</evidence>
<dbReference type="GO" id="GO:0033499">
    <property type="term" value="P:galactose catabolic process via UDP-galactose, Leloir pathway"/>
    <property type="evidence" value="ECO:0007669"/>
    <property type="project" value="TreeGrafter"/>
</dbReference>
<evidence type="ECO:0000256" key="4">
    <source>
        <dbReference type="ARBA" id="ARBA00031367"/>
    </source>
</evidence>
<dbReference type="PANTHER" id="PTHR43725">
    <property type="entry name" value="UDP-GLUCOSE 4-EPIMERASE"/>
    <property type="match status" value="1"/>
</dbReference>
<dbReference type="Pfam" id="PF01370">
    <property type="entry name" value="Epimerase"/>
    <property type="match status" value="1"/>
</dbReference>
<protein>
    <recommendedName>
        <fullName evidence="3">UDP-glucose 4-epimerase</fullName>
    </recommendedName>
    <alternativeName>
        <fullName evidence="5">Galactowaldenase</fullName>
    </alternativeName>
    <alternativeName>
        <fullName evidence="4">UDP-galactose 4-epimerase</fullName>
    </alternativeName>
</protein>
<comment type="caution">
    <text evidence="7">The sequence shown here is derived from an EMBL/GenBank/DDBJ whole genome shotgun (WGS) entry which is preliminary data.</text>
</comment>
<dbReference type="SUPFAM" id="SSF51735">
    <property type="entry name" value="NAD(P)-binding Rossmann-fold domains"/>
    <property type="match status" value="1"/>
</dbReference>
<dbReference type="EMBL" id="SLXL01000001">
    <property type="protein sequence ID" value="TCP27218.1"/>
    <property type="molecule type" value="Genomic_DNA"/>
</dbReference>
<comment type="similarity">
    <text evidence="2">Belongs to the NAD(P)-dependent epimerase/dehydratase family.</text>
</comment>
<name>A0A4R2NZM7_RHOAD</name>
<dbReference type="InterPro" id="IPR001509">
    <property type="entry name" value="Epimerase_deHydtase"/>
</dbReference>
<dbReference type="Proteomes" id="UP000295733">
    <property type="component" value="Unassembled WGS sequence"/>
</dbReference>
<dbReference type="PANTHER" id="PTHR43725:SF53">
    <property type="entry name" value="UDP-ARABINOSE 4-EPIMERASE 1"/>
    <property type="match status" value="1"/>
</dbReference>
<dbReference type="AlphaFoldDB" id="A0A4R2NZM7"/>
<organism evidence="7 8">
    <name type="scientific">Rhodovulum adriaticum</name>
    <name type="common">Rhodopseudomonas adriatica</name>
    <dbReference type="NCBI Taxonomy" id="35804"/>
    <lineage>
        <taxon>Bacteria</taxon>
        <taxon>Pseudomonadati</taxon>
        <taxon>Pseudomonadota</taxon>
        <taxon>Alphaproteobacteria</taxon>
        <taxon>Rhodobacterales</taxon>
        <taxon>Paracoccaceae</taxon>
        <taxon>Rhodovulum</taxon>
    </lineage>
</organism>